<keyword evidence="3" id="KW-0808">Transferase</keyword>
<comment type="catalytic activity">
    <reaction evidence="8">
        <text>L-seryl-[protein] + ATP = O-phospho-L-seryl-[protein] + ADP + H(+)</text>
        <dbReference type="Rhea" id="RHEA:17989"/>
        <dbReference type="Rhea" id="RHEA-COMP:9863"/>
        <dbReference type="Rhea" id="RHEA-COMP:11604"/>
        <dbReference type="ChEBI" id="CHEBI:15378"/>
        <dbReference type="ChEBI" id="CHEBI:29999"/>
        <dbReference type="ChEBI" id="CHEBI:30616"/>
        <dbReference type="ChEBI" id="CHEBI:83421"/>
        <dbReference type="ChEBI" id="CHEBI:456216"/>
        <dbReference type="EC" id="2.7.11.1"/>
    </reaction>
</comment>
<dbReference type="InterPro" id="IPR017441">
    <property type="entry name" value="Protein_kinase_ATP_BS"/>
</dbReference>
<name>A0AAV8UJP2_9RHOD</name>
<evidence type="ECO:0000256" key="8">
    <source>
        <dbReference type="ARBA" id="ARBA00048679"/>
    </source>
</evidence>
<evidence type="ECO:0000256" key="5">
    <source>
        <dbReference type="ARBA" id="ARBA00022777"/>
    </source>
</evidence>
<evidence type="ECO:0000259" key="11">
    <source>
        <dbReference type="PROSITE" id="PS50011"/>
    </source>
</evidence>
<dbReference type="GO" id="GO:0004674">
    <property type="term" value="F:protein serine/threonine kinase activity"/>
    <property type="evidence" value="ECO:0007669"/>
    <property type="project" value="UniProtKB-KW"/>
</dbReference>
<dbReference type="FunFam" id="1.10.510.10:FF:000571">
    <property type="entry name" value="Maternal embryonic leucine zipper kinase"/>
    <property type="match status" value="1"/>
</dbReference>
<evidence type="ECO:0000256" key="9">
    <source>
        <dbReference type="PROSITE-ProRule" id="PRU10141"/>
    </source>
</evidence>
<dbReference type="GO" id="GO:0005524">
    <property type="term" value="F:ATP binding"/>
    <property type="evidence" value="ECO:0007669"/>
    <property type="project" value="UniProtKB-UniRule"/>
</dbReference>
<gene>
    <name evidence="12" type="ORF">NDN08_006041</name>
</gene>
<reference evidence="12 13" key="1">
    <citation type="journal article" date="2023" name="Nat. Commun.">
        <title>Origin of minicircular mitochondrial genomes in red algae.</title>
        <authorList>
            <person name="Lee Y."/>
            <person name="Cho C.H."/>
            <person name="Lee Y.M."/>
            <person name="Park S.I."/>
            <person name="Yang J.H."/>
            <person name="West J.A."/>
            <person name="Bhattacharya D."/>
            <person name="Yoon H.S."/>
        </authorList>
    </citation>
    <scope>NUCLEOTIDE SEQUENCE [LARGE SCALE GENOMIC DNA]</scope>
    <source>
        <strain evidence="12 13">CCMP1338</strain>
        <tissue evidence="12">Whole cell</tissue>
    </source>
</reference>
<comment type="catalytic activity">
    <reaction evidence="7">
        <text>L-threonyl-[protein] + ATP = O-phospho-L-threonyl-[protein] + ADP + H(+)</text>
        <dbReference type="Rhea" id="RHEA:46608"/>
        <dbReference type="Rhea" id="RHEA-COMP:11060"/>
        <dbReference type="Rhea" id="RHEA-COMP:11605"/>
        <dbReference type="ChEBI" id="CHEBI:15378"/>
        <dbReference type="ChEBI" id="CHEBI:30013"/>
        <dbReference type="ChEBI" id="CHEBI:30616"/>
        <dbReference type="ChEBI" id="CHEBI:61977"/>
        <dbReference type="ChEBI" id="CHEBI:456216"/>
        <dbReference type="EC" id="2.7.11.1"/>
    </reaction>
</comment>
<feature type="region of interest" description="Disordered" evidence="10">
    <location>
        <begin position="482"/>
        <end position="509"/>
    </location>
</feature>
<dbReference type="PROSITE" id="PS00108">
    <property type="entry name" value="PROTEIN_KINASE_ST"/>
    <property type="match status" value="1"/>
</dbReference>
<comment type="caution">
    <text evidence="12">The sequence shown here is derived from an EMBL/GenBank/DDBJ whole genome shotgun (WGS) entry which is preliminary data.</text>
</comment>
<feature type="binding site" evidence="9">
    <location>
        <position position="37"/>
    </location>
    <ligand>
        <name>ATP</name>
        <dbReference type="ChEBI" id="CHEBI:30616"/>
    </ligand>
</feature>
<dbReference type="InterPro" id="IPR011009">
    <property type="entry name" value="Kinase-like_dom_sf"/>
</dbReference>
<evidence type="ECO:0000256" key="7">
    <source>
        <dbReference type="ARBA" id="ARBA00047899"/>
    </source>
</evidence>
<keyword evidence="6 9" id="KW-0067">ATP-binding</keyword>
<evidence type="ECO:0000256" key="4">
    <source>
        <dbReference type="ARBA" id="ARBA00022741"/>
    </source>
</evidence>
<sequence>MTARVGKYLLFETLGTGSFGKVKLGVHEETGDRVAIKIMDKGDIKAHEMAANVRREIAIMKALEHRNIVNLRQVLTSANKLYIVMDLVTGGELFTKIYKHGALPEPLARKYFQELVDGVSYCHSKGVYHRDLKPENLLIDEATGSLKITDFGLSTMVGANTADDLLHTMCGSPNYCAPEIISGSKTGYSGAKVDSWACGIVLFALLTGYLPFYDDNQKTLYRMIATQPPKFPSNMSEDAKNLTNMLLNKDPTRRVTVEAVKEHPWFKQSSGSVENIRTSLRRGSSKEQPRKYHFKAAAAKSAKPLTLRSIPETEHTVKAIEQYSLTKVGDKLQRYDNAVQRYRIVFSLKPFALELSRDLKTPKDANSETSVEALVVAEAMAMKLSSELITITEKGEKHCNTSDKEFAAFEELVGMFGAHASSRRVDWVKKVGVSAEERRRVKVLIESLQLDKSGSLSNQSNSGNKTNSTRMENLTSGVAAVSMNGSTTKPLTDHSRESSQRGSTMSASGFTANLSGQECIQIVGRILTQNRYKVFIKKNENKLKCEIPIAGGSVVQVTVTAVENNGLCTLSLRKSKADKDKGTKELMKFSRDLQAIFLSEVDKKLDQESTAKQPSQPN</sequence>
<protein>
    <recommendedName>
        <fullName evidence="1">non-specific serine/threonine protein kinase</fullName>
        <ecNumber evidence="1">2.7.11.1</ecNumber>
    </recommendedName>
</protein>
<evidence type="ECO:0000313" key="13">
    <source>
        <dbReference type="Proteomes" id="UP001157974"/>
    </source>
</evidence>
<evidence type="ECO:0000256" key="2">
    <source>
        <dbReference type="ARBA" id="ARBA00022527"/>
    </source>
</evidence>
<dbReference type="GO" id="GO:0007165">
    <property type="term" value="P:signal transduction"/>
    <property type="evidence" value="ECO:0007669"/>
    <property type="project" value="TreeGrafter"/>
</dbReference>
<organism evidence="12 13">
    <name type="scientific">Rhodosorus marinus</name>
    <dbReference type="NCBI Taxonomy" id="101924"/>
    <lineage>
        <taxon>Eukaryota</taxon>
        <taxon>Rhodophyta</taxon>
        <taxon>Stylonematophyceae</taxon>
        <taxon>Stylonematales</taxon>
        <taxon>Stylonemataceae</taxon>
        <taxon>Rhodosorus</taxon>
    </lineage>
</organism>
<keyword evidence="2" id="KW-0723">Serine/threonine-protein kinase</keyword>
<evidence type="ECO:0000256" key="6">
    <source>
        <dbReference type="ARBA" id="ARBA00022840"/>
    </source>
</evidence>
<dbReference type="InterPro" id="IPR000719">
    <property type="entry name" value="Prot_kinase_dom"/>
</dbReference>
<dbReference type="AlphaFoldDB" id="A0AAV8UJP2"/>
<dbReference type="PANTHER" id="PTHR43895">
    <property type="entry name" value="CALCIUM/CALMODULIN-DEPENDENT PROTEIN KINASE KINASE-RELATED"/>
    <property type="match status" value="1"/>
</dbReference>
<dbReference type="Proteomes" id="UP001157974">
    <property type="component" value="Unassembled WGS sequence"/>
</dbReference>
<feature type="domain" description="Protein kinase" evidence="11">
    <location>
        <begin position="8"/>
        <end position="266"/>
    </location>
</feature>
<dbReference type="PROSITE" id="PS50011">
    <property type="entry name" value="PROTEIN_KINASE_DOM"/>
    <property type="match status" value="1"/>
</dbReference>
<dbReference type="PROSITE" id="PS00107">
    <property type="entry name" value="PROTEIN_KINASE_ATP"/>
    <property type="match status" value="1"/>
</dbReference>
<keyword evidence="13" id="KW-1185">Reference proteome</keyword>
<dbReference type="SMART" id="SM00220">
    <property type="entry name" value="S_TKc"/>
    <property type="match status" value="1"/>
</dbReference>
<evidence type="ECO:0000256" key="1">
    <source>
        <dbReference type="ARBA" id="ARBA00012513"/>
    </source>
</evidence>
<dbReference type="SUPFAM" id="SSF56112">
    <property type="entry name" value="Protein kinase-like (PK-like)"/>
    <property type="match status" value="1"/>
</dbReference>
<keyword evidence="4 9" id="KW-0547">Nucleotide-binding</keyword>
<dbReference type="EC" id="2.7.11.1" evidence="1"/>
<feature type="compositionally biased region" description="Polar residues" evidence="10">
    <location>
        <begin position="500"/>
        <end position="509"/>
    </location>
</feature>
<keyword evidence="5" id="KW-0418">Kinase</keyword>
<evidence type="ECO:0000313" key="12">
    <source>
        <dbReference type="EMBL" id="KAJ8902721.1"/>
    </source>
</evidence>
<dbReference type="EMBL" id="JAMWBK010000008">
    <property type="protein sequence ID" value="KAJ8902721.1"/>
    <property type="molecule type" value="Genomic_DNA"/>
</dbReference>
<dbReference type="Gene3D" id="1.10.510.10">
    <property type="entry name" value="Transferase(Phosphotransferase) domain 1"/>
    <property type="match status" value="1"/>
</dbReference>
<evidence type="ECO:0000256" key="3">
    <source>
        <dbReference type="ARBA" id="ARBA00022679"/>
    </source>
</evidence>
<evidence type="ECO:0000256" key="10">
    <source>
        <dbReference type="SAM" id="MobiDB-lite"/>
    </source>
</evidence>
<dbReference type="CDD" id="cd14003">
    <property type="entry name" value="STKc_AMPK-like"/>
    <property type="match status" value="1"/>
</dbReference>
<dbReference type="InterPro" id="IPR008271">
    <property type="entry name" value="Ser/Thr_kinase_AS"/>
</dbReference>
<accession>A0AAV8UJP2</accession>
<proteinExistence type="predicted"/>
<dbReference type="Pfam" id="PF00069">
    <property type="entry name" value="Pkinase"/>
    <property type="match status" value="1"/>
</dbReference>
<dbReference type="FunFam" id="3.30.200.20:FF:000003">
    <property type="entry name" value="Non-specific serine/threonine protein kinase"/>
    <property type="match status" value="1"/>
</dbReference>
<dbReference type="PANTHER" id="PTHR43895:SF32">
    <property type="entry name" value="SERINE_THREONINE-PROTEIN KINASE CHK1"/>
    <property type="match status" value="1"/>
</dbReference>